<keyword evidence="3" id="KW-1185">Reference proteome</keyword>
<dbReference type="EMBL" id="WNTK01001967">
    <property type="protein sequence ID" value="KAG9466574.1"/>
    <property type="molecule type" value="Genomic_DNA"/>
</dbReference>
<evidence type="ECO:0000313" key="3">
    <source>
        <dbReference type="Proteomes" id="UP000770717"/>
    </source>
</evidence>
<name>A0A8J6BB94_ELECQ</name>
<proteinExistence type="predicted"/>
<evidence type="ECO:0000256" key="1">
    <source>
        <dbReference type="SAM" id="MobiDB-lite"/>
    </source>
</evidence>
<feature type="region of interest" description="Disordered" evidence="1">
    <location>
        <begin position="25"/>
        <end position="82"/>
    </location>
</feature>
<evidence type="ECO:0000313" key="2">
    <source>
        <dbReference type="EMBL" id="KAG9466574.1"/>
    </source>
</evidence>
<comment type="caution">
    <text evidence="2">The sequence shown here is derived from an EMBL/GenBank/DDBJ whole genome shotgun (WGS) entry which is preliminary data.</text>
</comment>
<accession>A0A8J6BB94</accession>
<dbReference type="Proteomes" id="UP000770717">
    <property type="component" value="Unassembled WGS sequence"/>
</dbReference>
<gene>
    <name evidence="2" type="ORF">GDO78_016394</name>
</gene>
<feature type="non-terminal residue" evidence="2">
    <location>
        <position position="82"/>
    </location>
</feature>
<sequence length="82" mass="8961">DRRSLVWSEEHSCRVKVCENHLPNEEEVGGGTLPEGAERAVPYRTSPGSNGSGERRGPCGAGDHALQQHKQSLLSRHVLDTM</sequence>
<organism evidence="2 3">
    <name type="scientific">Eleutherodactylus coqui</name>
    <name type="common">Puerto Rican coqui</name>
    <dbReference type="NCBI Taxonomy" id="57060"/>
    <lineage>
        <taxon>Eukaryota</taxon>
        <taxon>Metazoa</taxon>
        <taxon>Chordata</taxon>
        <taxon>Craniata</taxon>
        <taxon>Vertebrata</taxon>
        <taxon>Euteleostomi</taxon>
        <taxon>Amphibia</taxon>
        <taxon>Batrachia</taxon>
        <taxon>Anura</taxon>
        <taxon>Neobatrachia</taxon>
        <taxon>Hyloidea</taxon>
        <taxon>Eleutherodactylidae</taxon>
        <taxon>Eleutherodactylinae</taxon>
        <taxon>Eleutherodactylus</taxon>
        <taxon>Eleutherodactylus</taxon>
    </lineage>
</organism>
<protein>
    <submittedName>
        <fullName evidence="2">Uncharacterized protein</fullName>
    </submittedName>
</protein>
<dbReference type="AlphaFoldDB" id="A0A8J6BB94"/>
<reference evidence="2" key="1">
    <citation type="thesis" date="2020" institute="ProQuest LLC" country="789 East Eisenhower Parkway, Ann Arbor, MI, USA">
        <title>Comparative Genomics and Chromosome Evolution.</title>
        <authorList>
            <person name="Mudd A.B."/>
        </authorList>
    </citation>
    <scope>NUCLEOTIDE SEQUENCE</scope>
    <source>
        <strain evidence="2">HN-11 Male</strain>
        <tissue evidence="2">Kidney and liver</tissue>
    </source>
</reference>